<keyword evidence="3" id="KW-0479">Metal-binding</keyword>
<dbReference type="EC" id="3.4.19.12" evidence="2"/>
<dbReference type="GO" id="GO:0004843">
    <property type="term" value="F:cysteine-type deubiquitinase activity"/>
    <property type="evidence" value="ECO:0007669"/>
    <property type="project" value="UniProtKB-EC"/>
</dbReference>
<evidence type="ECO:0000256" key="3">
    <source>
        <dbReference type="ARBA" id="ARBA00022723"/>
    </source>
</evidence>
<dbReference type="InterPro" id="IPR028889">
    <property type="entry name" value="USP"/>
</dbReference>
<gene>
    <name evidence="10" type="ORF">MCOR_6528</name>
</gene>
<feature type="domain" description="USP" evidence="8">
    <location>
        <begin position="182"/>
        <end position="526"/>
    </location>
</feature>
<dbReference type="InterPro" id="IPR001394">
    <property type="entry name" value="Peptidase_C19_UCH"/>
</dbReference>
<evidence type="ECO:0000259" key="9">
    <source>
        <dbReference type="PROSITE" id="PS50271"/>
    </source>
</evidence>
<evidence type="ECO:0000256" key="2">
    <source>
        <dbReference type="ARBA" id="ARBA00012759"/>
    </source>
</evidence>
<reference evidence="10 11" key="1">
    <citation type="submission" date="2020-06" db="EMBL/GenBank/DDBJ databases">
        <authorList>
            <person name="Li R."/>
            <person name="Bekaert M."/>
        </authorList>
    </citation>
    <scope>NUCLEOTIDE SEQUENCE [LARGE SCALE GENOMIC DNA]</scope>
    <source>
        <strain evidence="11">wild</strain>
    </source>
</reference>
<dbReference type="InterPro" id="IPR050185">
    <property type="entry name" value="Ub_carboxyl-term_hydrolase"/>
</dbReference>
<dbReference type="InterPro" id="IPR001607">
    <property type="entry name" value="Znf_UBP"/>
</dbReference>
<dbReference type="AlphaFoldDB" id="A0A6J8ACH3"/>
<protein>
    <recommendedName>
        <fullName evidence="2">ubiquitinyl hydrolase 1</fullName>
        <ecNumber evidence="2">3.4.19.12</ecNumber>
    </recommendedName>
</protein>
<dbReference type="SMART" id="SM00290">
    <property type="entry name" value="ZnF_UBP"/>
    <property type="match status" value="1"/>
</dbReference>
<name>A0A6J8ACH3_MYTCO</name>
<feature type="domain" description="UBP-type" evidence="9">
    <location>
        <begin position="1"/>
        <end position="105"/>
    </location>
</feature>
<sequence length="540" mass="62259">MECPHLEEAVQILAPPTIADTKTNFVCAVCNTEKNPWICTNCGKIHCGRYVNGHGKLHNEENPNHSVCMDCESFAVFCYACDEFVINDTEQGHLDKLRRHVIQLLMRVDTCPKHEHCDENSENNNSQNRTQLTLRPKSRRNSTESQENVPHSKRRNSTETQENDPKRKRSKKEDRISRPRSSGLRNLGNTCFMNAVLQSLSNIQQFCGYIKQLPSLEEKSTKKKHITRKASKTEEDILLIEEVRKTLVALWQGTKGAISPESLFCVIWKVVPRFRGYQQQDAHEFMRYLLDRLHTELLSLLPYPNNNSPFIGPKGKSTIVTAIFGGLLQNEVTCLECRMESKKHDPFLDLSLDIPPQFSTRSSKIKEGDPVCRLEDCLSSFTELEELEASELYMCSNCKKKQRSTKKFWIRRLPNVLCLHIKRFRWQSYFRVKLDTFVEFPLKDLNMNKYVLNNLHETRGSGKGAANEYDLAAAIVHHGSGAGSGHYTAYAQHDGQWFNFNDSTVTMCEEQTVARCKAYILFYIRREFKIPDYFNGTSHR</sequence>
<dbReference type="GO" id="GO:0008270">
    <property type="term" value="F:zinc ion binding"/>
    <property type="evidence" value="ECO:0007669"/>
    <property type="project" value="UniProtKB-KW"/>
</dbReference>
<evidence type="ECO:0000256" key="5">
    <source>
        <dbReference type="ARBA" id="ARBA00022833"/>
    </source>
</evidence>
<dbReference type="PANTHER" id="PTHR21646:SF19">
    <property type="entry name" value="UBIQUITIN CARBOXYL-TERMINAL HYDROLASE 3"/>
    <property type="match status" value="1"/>
</dbReference>
<evidence type="ECO:0000313" key="11">
    <source>
        <dbReference type="Proteomes" id="UP000507470"/>
    </source>
</evidence>
<keyword evidence="4 6" id="KW-0863">Zinc-finger</keyword>
<dbReference type="OrthoDB" id="21192at2759"/>
<dbReference type="Gene3D" id="3.30.40.10">
    <property type="entry name" value="Zinc/RING finger domain, C3HC4 (zinc finger)"/>
    <property type="match status" value="1"/>
</dbReference>
<evidence type="ECO:0000256" key="4">
    <source>
        <dbReference type="ARBA" id="ARBA00022771"/>
    </source>
</evidence>
<dbReference type="Pfam" id="PF02148">
    <property type="entry name" value="zf-UBP"/>
    <property type="match status" value="1"/>
</dbReference>
<accession>A0A6J8ACH3</accession>
<dbReference type="PANTHER" id="PTHR21646">
    <property type="entry name" value="UBIQUITIN CARBOXYL-TERMINAL HYDROLASE"/>
    <property type="match status" value="1"/>
</dbReference>
<organism evidence="10 11">
    <name type="scientific">Mytilus coruscus</name>
    <name type="common">Sea mussel</name>
    <dbReference type="NCBI Taxonomy" id="42192"/>
    <lineage>
        <taxon>Eukaryota</taxon>
        <taxon>Metazoa</taxon>
        <taxon>Spiralia</taxon>
        <taxon>Lophotrochozoa</taxon>
        <taxon>Mollusca</taxon>
        <taxon>Bivalvia</taxon>
        <taxon>Autobranchia</taxon>
        <taxon>Pteriomorphia</taxon>
        <taxon>Mytilida</taxon>
        <taxon>Mytiloidea</taxon>
        <taxon>Mytilidae</taxon>
        <taxon>Mytilinae</taxon>
        <taxon>Mytilus</taxon>
    </lineage>
</organism>
<dbReference type="PROSITE" id="PS50271">
    <property type="entry name" value="ZF_UBP"/>
    <property type="match status" value="1"/>
</dbReference>
<dbReference type="Pfam" id="PF00443">
    <property type="entry name" value="UCH"/>
    <property type="match status" value="1"/>
</dbReference>
<dbReference type="EMBL" id="CACVKT020001213">
    <property type="protein sequence ID" value="CAC5366099.1"/>
    <property type="molecule type" value="Genomic_DNA"/>
</dbReference>
<feature type="compositionally biased region" description="Polar residues" evidence="7">
    <location>
        <begin position="122"/>
        <end position="133"/>
    </location>
</feature>
<dbReference type="Proteomes" id="UP000507470">
    <property type="component" value="Unassembled WGS sequence"/>
</dbReference>
<dbReference type="InterPro" id="IPR018200">
    <property type="entry name" value="USP_CS"/>
</dbReference>
<evidence type="ECO:0000256" key="1">
    <source>
        <dbReference type="ARBA" id="ARBA00000707"/>
    </source>
</evidence>
<dbReference type="InterPro" id="IPR038765">
    <property type="entry name" value="Papain-like_cys_pep_sf"/>
</dbReference>
<keyword evidence="10" id="KW-0378">Hydrolase</keyword>
<evidence type="ECO:0000313" key="10">
    <source>
        <dbReference type="EMBL" id="CAC5366099.1"/>
    </source>
</evidence>
<dbReference type="PROSITE" id="PS50235">
    <property type="entry name" value="USP_3"/>
    <property type="match status" value="1"/>
</dbReference>
<comment type="catalytic activity">
    <reaction evidence="1">
        <text>Thiol-dependent hydrolysis of ester, thioester, amide, peptide and isopeptide bonds formed by the C-terminal Gly of ubiquitin (a 76-residue protein attached to proteins as an intracellular targeting signal).</text>
        <dbReference type="EC" id="3.4.19.12"/>
    </reaction>
</comment>
<keyword evidence="5" id="KW-0862">Zinc</keyword>
<evidence type="ECO:0000256" key="6">
    <source>
        <dbReference type="PROSITE-ProRule" id="PRU00502"/>
    </source>
</evidence>
<dbReference type="SUPFAM" id="SSF54001">
    <property type="entry name" value="Cysteine proteinases"/>
    <property type="match status" value="1"/>
</dbReference>
<dbReference type="InterPro" id="IPR013083">
    <property type="entry name" value="Znf_RING/FYVE/PHD"/>
</dbReference>
<dbReference type="GO" id="GO:0016579">
    <property type="term" value="P:protein deubiquitination"/>
    <property type="evidence" value="ECO:0007669"/>
    <property type="project" value="InterPro"/>
</dbReference>
<feature type="region of interest" description="Disordered" evidence="7">
    <location>
        <begin position="115"/>
        <end position="183"/>
    </location>
</feature>
<keyword evidence="11" id="KW-1185">Reference proteome</keyword>
<dbReference type="SUPFAM" id="SSF57850">
    <property type="entry name" value="RING/U-box"/>
    <property type="match status" value="1"/>
</dbReference>
<dbReference type="Gene3D" id="3.90.70.10">
    <property type="entry name" value="Cysteine proteinases"/>
    <property type="match status" value="1"/>
</dbReference>
<proteinExistence type="predicted"/>
<dbReference type="PROSITE" id="PS00972">
    <property type="entry name" value="USP_1"/>
    <property type="match status" value="1"/>
</dbReference>
<evidence type="ECO:0000259" key="8">
    <source>
        <dbReference type="PROSITE" id="PS50235"/>
    </source>
</evidence>
<evidence type="ECO:0000256" key="7">
    <source>
        <dbReference type="SAM" id="MobiDB-lite"/>
    </source>
</evidence>